<dbReference type="InterPro" id="IPR011990">
    <property type="entry name" value="TPR-like_helical_dom_sf"/>
</dbReference>
<name>A0A4R4Q2T4_9ACTN</name>
<dbReference type="PROSITE" id="PS50005">
    <property type="entry name" value="TPR"/>
    <property type="match status" value="1"/>
</dbReference>
<dbReference type="Pfam" id="PF00931">
    <property type="entry name" value="NB-ARC"/>
    <property type="match status" value="1"/>
</dbReference>
<evidence type="ECO:0000313" key="3">
    <source>
        <dbReference type="EMBL" id="TDC29341.1"/>
    </source>
</evidence>
<evidence type="ECO:0000313" key="4">
    <source>
        <dbReference type="Proteomes" id="UP000295075"/>
    </source>
</evidence>
<dbReference type="OrthoDB" id="4326794at2"/>
<accession>A0A4R4Q2T4</accession>
<sequence length="821" mass="88277">MAAGPGVDSRGRRVVRWDADRLAASGRADGRSAVVVTRGSARLAPGRPSGEYDVSGVPELLRRYRAEAGLTQEQLAERAGLSVEAIRTLEIGRRRYPRALTVSSLANALQLADDDRDLLEQAARRPTETPDRLPAGVTDFVGRTEPVRTLTELLRRTGQPAHPTSVVISAVTGMGGVGKTTLAVHVGHLVEDEFPDGRIYLNLRGESEPIPPLQAIAVLLRTLGVPAQEIPDDLAAATARYRTAIAGRRVLVVLDDAATADQVAPLIPGTSGSAAVITSRRLLDQLAGALHLRLDVLSDDEALQLLGEVIGAALVAAEPEAALTVVHACGNLPLALRIAGTRLSAGRPLQELADRLADASTRLGELADGETGVRASIVLSIDDLRSVAADRDAADAFGVLALLDPGEFPLRVAAAALGRTLDDTEELLDRLVDVQLLEAPTLHRYRLHDLVRAVGREGASTQDQRLVGERVLRCYLAMLWRADELAGEAPMSAAWRDAAWAEEARDLTELEEVLDWLDADRTTLVELVRRAVRGTAEDRQLAVRIAVGMNVFGPARQRWLEWRDVNRAAAEVVELRTDPVSAALVRFDLGLALGELDDFSAAADQLALATEAARLIGQPRFLTSSLVNLAHMLEQADRAPEGFRSVHEALELIAREPEAADLGAWAQLTLGMLYGRNGEPERQLEPFERAIALVQDDVNVLCRMRISAGSSLRECGQAAAAIPVLLAAVDGIREQDRWGVLAEALCELGAAYGDLGRHTDALAVYLESLDIAVSRELWHREARVRTGLGHTYLALGRSAEGREQLALAEEVYAAHGTTPPG</sequence>
<dbReference type="SUPFAM" id="SSF52540">
    <property type="entry name" value="P-loop containing nucleoside triphosphate hydrolases"/>
    <property type="match status" value="1"/>
</dbReference>
<dbReference type="SUPFAM" id="SSF48452">
    <property type="entry name" value="TPR-like"/>
    <property type="match status" value="1"/>
</dbReference>
<keyword evidence="1" id="KW-0802">TPR repeat</keyword>
<dbReference type="AlphaFoldDB" id="A0A4R4Q2T4"/>
<dbReference type="Pfam" id="PF13560">
    <property type="entry name" value="HTH_31"/>
    <property type="match status" value="1"/>
</dbReference>
<dbReference type="InterPro" id="IPR001387">
    <property type="entry name" value="Cro/C1-type_HTH"/>
</dbReference>
<dbReference type="SUPFAM" id="SSF47413">
    <property type="entry name" value="lambda repressor-like DNA-binding domains"/>
    <property type="match status" value="1"/>
</dbReference>
<dbReference type="SMART" id="SM00530">
    <property type="entry name" value="HTH_XRE"/>
    <property type="match status" value="1"/>
</dbReference>
<dbReference type="Gene3D" id="1.10.260.40">
    <property type="entry name" value="lambda repressor-like DNA-binding domains"/>
    <property type="match status" value="1"/>
</dbReference>
<dbReference type="Pfam" id="PF13181">
    <property type="entry name" value="TPR_8"/>
    <property type="match status" value="1"/>
</dbReference>
<dbReference type="Gene3D" id="3.40.50.300">
    <property type="entry name" value="P-loop containing nucleotide triphosphate hydrolases"/>
    <property type="match status" value="1"/>
</dbReference>
<proteinExistence type="predicted"/>
<gene>
    <name evidence="3" type="ORF">E1261_16080</name>
</gene>
<dbReference type="Proteomes" id="UP000295075">
    <property type="component" value="Unassembled WGS sequence"/>
</dbReference>
<protein>
    <submittedName>
        <fullName evidence="3">Helix-turn-helix domain-containing protein</fullName>
    </submittedName>
</protein>
<comment type="caution">
    <text evidence="3">The sequence shown here is derived from an EMBL/GenBank/DDBJ whole genome shotgun (WGS) entry which is preliminary data.</text>
</comment>
<keyword evidence="4" id="KW-1185">Reference proteome</keyword>
<dbReference type="PANTHER" id="PTHR47691:SF3">
    <property type="entry name" value="HTH-TYPE TRANSCRIPTIONAL REGULATOR RV0890C-RELATED"/>
    <property type="match status" value="1"/>
</dbReference>
<dbReference type="PROSITE" id="PS50943">
    <property type="entry name" value="HTH_CROC1"/>
    <property type="match status" value="1"/>
</dbReference>
<feature type="repeat" description="TPR" evidence="1">
    <location>
        <begin position="664"/>
        <end position="697"/>
    </location>
</feature>
<dbReference type="CDD" id="cd00093">
    <property type="entry name" value="HTH_XRE"/>
    <property type="match status" value="1"/>
</dbReference>
<dbReference type="GO" id="GO:0003677">
    <property type="term" value="F:DNA binding"/>
    <property type="evidence" value="ECO:0007669"/>
    <property type="project" value="InterPro"/>
</dbReference>
<dbReference type="SMART" id="SM00028">
    <property type="entry name" value="TPR"/>
    <property type="match status" value="4"/>
</dbReference>
<dbReference type="GO" id="GO:0043531">
    <property type="term" value="F:ADP binding"/>
    <property type="evidence" value="ECO:0007669"/>
    <property type="project" value="InterPro"/>
</dbReference>
<dbReference type="PRINTS" id="PR00364">
    <property type="entry name" value="DISEASERSIST"/>
</dbReference>
<dbReference type="InterPro" id="IPR027417">
    <property type="entry name" value="P-loop_NTPase"/>
</dbReference>
<feature type="domain" description="HTH cro/C1-type" evidence="2">
    <location>
        <begin position="61"/>
        <end position="116"/>
    </location>
</feature>
<evidence type="ECO:0000259" key="2">
    <source>
        <dbReference type="PROSITE" id="PS50943"/>
    </source>
</evidence>
<dbReference type="PANTHER" id="PTHR47691">
    <property type="entry name" value="REGULATOR-RELATED"/>
    <property type="match status" value="1"/>
</dbReference>
<dbReference type="EMBL" id="SMKA01000061">
    <property type="protein sequence ID" value="TDC29341.1"/>
    <property type="molecule type" value="Genomic_DNA"/>
</dbReference>
<dbReference type="InterPro" id="IPR002182">
    <property type="entry name" value="NB-ARC"/>
</dbReference>
<reference evidence="3 4" key="1">
    <citation type="submission" date="2019-03" db="EMBL/GenBank/DDBJ databases">
        <title>Draft genome sequences of novel Actinobacteria.</title>
        <authorList>
            <person name="Sahin N."/>
            <person name="Ay H."/>
            <person name="Saygin H."/>
        </authorList>
    </citation>
    <scope>NUCLEOTIDE SEQUENCE [LARGE SCALE GENOMIC DNA]</scope>
    <source>
        <strain evidence="3 4">JCM 30547</strain>
    </source>
</reference>
<organism evidence="3 4">
    <name type="scientific">Kribbella albertanoniae</name>
    <dbReference type="NCBI Taxonomy" id="1266829"/>
    <lineage>
        <taxon>Bacteria</taxon>
        <taxon>Bacillati</taxon>
        <taxon>Actinomycetota</taxon>
        <taxon>Actinomycetes</taxon>
        <taxon>Propionibacteriales</taxon>
        <taxon>Kribbellaceae</taxon>
        <taxon>Kribbella</taxon>
    </lineage>
</organism>
<dbReference type="InterPro" id="IPR019734">
    <property type="entry name" value="TPR_rpt"/>
</dbReference>
<evidence type="ECO:0000256" key="1">
    <source>
        <dbReference type="PROSITE-ProRule" id="PRU00339"/>
    </source>
</evidence>
<dbReference type="Gene3D" id="1.25.40.10">
    <property type="entry name" value="Tetratricopeptide repeat domain"/>
    <property type="match status" value="1"/>
</dbReference>
<dbReference type="InterPro" id="IPR010982">
    <property type="entry name" value="Lambda_DNA-bd_dom_sf"/>
</dbReference>